<comment type="similarity">
    <text evidence="1">Belongs to the ABC transporter superfamily.</text>
</comment>
<dbReference type="CDD" id="cd03264">
    <property type="entry name" value="ABC_drug_resistance_like"/>
    <property type="match status" value="1"/>
</dbReference>
<dbReference type="GO" id="GO:0005524">
    <property type="term" value="F:ATP binding"/>
    <property type="evidence" value="ECO:0007669"/>
    <property type="project" value="UniProtKB-KW"/>
</dbReference>
<keyword evidence="4 6" id="KW-0067">ATP-binding</keyword>
<keyword evidence="3" id="KW-0547">Nucleotide-binding</keyword>
<name>A0A371J550_9FIRM</name>
<comment type="caution">
    <text evidence="6">The sequence shown here is derived from an EMBL/GenBank/DDBJ whole genome shotgun (WGS) entry which is preliminary data.</text>
</comment>
<evidence type="ECO:0000256" key="1">
    <source>
        <dbReference type="ARBA" id="ARBA00005417"/>
    </source>
</evidence>
<dbReference type="SUPFAM" id="SSF52540">
    <property type="entry name" value="P-loop containing nucleoside triphosphate hydrolases"/>
    <property type="match status" value="1"/>
</dbReference>
<dbReference type="InterPro" id="IPR027417">
    <property type="entry name" value="P-loop_NTPase"/>
</dbReference>
<feature type="domain" description="ABC transporter" evidence="5">
    <location>
        <begin position="3"/>
        <end position="231"/>
    </location>
</feature>
<dbReference type="InterPro" id="IPR003593">
    <property type="entry name" value="AAA+_ATPase"/>
</dbReference>
<dbReference type="PANTHER" id="PTHR43335">
    <property type="entry name" value="ABC TRANSPORTER, ATP-BINDING PROTEIN"/>
    <property type="match status" value="1"/>
</dbReference>
<evidence type="ECO:0000259" key="5">
    <source>
        <dbReference type="PROSITE" id="PS50893"/>
    </source>
</evidence>
<keyword evidence="7" id="KW-1185">Reference proteome</keyword>
<dbReference type="RefSeq" id="WP_094377012.1">
    <property type="nucleotide sequence ID" value="NZ_NOKA02000097.1"/>
</dbReference>
<sequence>MYLEIKKLEKVYKDKIAVKDFNIKLEAGIYGLLGANGAGKTTLMRILTGLIESTKGFVLYNGVDINKMGNQYCKNIGYLPQDFGYYPEFTVDDFLMYIAAVKGLDHTDARKRVNEVIDIFTLAEKKNKKIKTLSGGMKRRVGIAQAILNNPKILILDEPTTGLDPKERIKFRNFLSKFSDDKIVLLSTHIVSDVESIANKILIMKNGKLIDHGTSEELLERIEGCVWECNFNKKMADSFQMKYLVSNLKTVGEIATCRVVSKNKPTEEAFEIKANLEDLYTYYFNKDGEVE</sequence>
<gene>
    <name evidence="6" type="ORF">CG710_020205</name>
</gene>
<evidence type="ECO:0000256" key="2">
    <source>
        <dbReference type="ARBA" id="ARBA00022448"/>
    </source>
</evidence>
<dbReference type="GO" id="GO:0016887">
    <property type="term" value="F:ATP hydrolysis activity"/>
    <property type="evidence" value="ECO:0007669"/>
    <property type="project" value="InterPro"/>
</dbReference>
<dbReference type="InterPro" id="IPR003439">
    <property type="entry name" value="ABC_transporter-like_ATP-bd"/>
</dbReference>
<keyword evidence="2" id="KW-0813">Transport</keyword>
<evidence type="ECO:0000256" key="4">
    <source>
        <dbReference type="ARBA" id="ARBA00022840"/>
    </source>
</evidence>
<evidence type="ECO:0000256" key="3">
    <source>
        <dbReference type="ARBA" id="ARBA00022741"/>
    </source>
</evidence>
<dbReference type="AlphaFoldDB" id="A0A371J550"/>
<dbReference type="PANTHER" id="PTHR43335:SF2">
    <property type="entry name" value="ABC TRANSPORTER, ATP-BINDING PROTEIN"/>
    <property type="match status" value="1"/>
</dbReference>
<proteinExistence type="inferred from homology"/>
<dbReference type="Pfam" id="PF00005">
    <property type="entry name" value="ABC_tran"/>
    <property type="match status" value="1"/>
</dbReference>
<evidence type="ECO:0000313" key="6">
    <source>
        <dbReference type="EMBL" id="RDY27808.1"/>
    </source>
</evidence>
<dbReference type="EMBL" id="NOKA02000097">
    <property type="protein sequence ID" value="RDY27808.1"/>
    <property type="molecule type" value="Genomic_DNA"/>
</dbReference>
<dbReference type="InterPro" id="IPR017871">
    <property type="entry name" value="ABC_transporter-like_CS"/>
</dbReference>
<dbReference type="Gene3D" id="3.40.50.300">
    <property type="entry name" value="P-loop containing nucleotide triphosphate hydrolases"/>
    <property type="match status" value="1"/>
</dbReference>
<evidence type="ECO:0000313" key="7">
    <source>
        <dbReference type="Proteomes" id="UP000216411"/>
    </source>
</evidence>
<protein>
    <submittedName>
        <fullName evidence="6">ABC transporter ATP-binding protein</fullName>
    </submittedName>
</protein>
<dbReference type="PROSITE" id="PS50893">
    <property type="entry name" value="ABC_TRANSPORTER_2"/>
    <property type="match status" value="1"/>
</dbReference>
<dbReference type="PROSITE" id="PS00211">
    <property type="entry name" value="ABC_TRANSPORTER_1"/>
    <property type="match status" value="1"/>
</dbReference>
<dbReference type="OrthoDB" id="9775135at2"/>
<reference evidence="6 7" key="1">
    <citation type="journal article" date="2017" name="Genome Announc.">
        <title>Draft Genome Sequence of a Sporulating and Motile Strain of Lachnotalea glycerini Isolated from Water in Quebec City, Canada.</title>
        <authorList>
            <person name="Maheux A.F."/>
            <person name="Boudreau D.K."/>
            <person name="Berube E."/>
            <person name="Boissinot M."/>
            <person name="Raymond F."/>
            <person name="Brodeur S."/>
            <person name="Corbeil J."/>
            <person name="Isabel S."/>
            <person name="Omar R.F."/>
            <person name="Bergeron M.G."/>
        </authorList>
    </citation>
    <scope>NUCLEOTIDE SEQUENCE [LARGE SCALE GENOMIC DNA]</scope>
    <source>
        <strain evidence="6 7">CCRI-19302</strain>
    </source>
</reference>
<organism evidence="6 7">
    <name type="scientific">Lachnotalea glycerini</name>
    <dbReference type="NCBI Taxonomy" id="1763509"/>
    <lineage>
        <taxon>Bacteria</taxon>
        <taxon>Bacillati</taxon>
        <taxon>Bacillota</taxon>
        <taxon>Clostridia</taxon>
        <taxon>Lachnospirales</taxon>
        <taxon>Lachnospiraceae</taxon>
        <taxon>Lachnotalea</taxon>
    </lineage>
</organism>
<dbReference type="SMART" id="SM00382">
    <property type="entry name" value="AAA"/>
    <property type="match status" value="1"/>
</dbReference>
<accession>A0A371J550</accession>
<dbReference type="Proteomes" id="UP000216411">
    <property type="component" value="Unassembled WGS sequence"/>
</dbReference>